<proteinExistence type="predicted"/>
<organism evidence="2 3">
    <name type="scientific">Actinomadura macrotermitis</name>
    <dbReference type="NCBI Taxonomy" id="2585200"/>
    <lineage>
        <taxon>Bacteria</taxon>
        <taxon>Bacillati</taxon>
        <taxon>Actinomycetota</taxon>
        <taxon>Actinomycetes</taxon>
        <taxon>Streptosporangiales</taxon>
        <taxon>Thermomonosporaceae</taxon>
        <taxon>Actinomadura</taxon>
    </lineage>
</organism>
<evidence type="ECO:0000313" key="2">
    <source>
        <dbReference type="EMBL" id="MQY04527.1"/>
    </source>
</evidence>
<evidence type="ECO:0000313" key="3">
    <source>
        <dbReference type="Proteomes" id="UP000487268"/>
    </source>
</evidence>
<keyword evidence="1" id="KW-0732">Signal</keyword>
<protein>
    <submittedName>
        <fullName evidence="2">Uncharacterized protein</fullName>
    </submittedName>
</protein>
<dbReference type="AlphaFoldDB" id="A0A7K0BTQ6"/>
<gene>
    <name evidence="2" type="ORF">ACRB68_25820</name>
</gene>
<name>A0A7K0BTQ6_9ACTN</name>
<keyword evidence="3" id="KW-1185">Reference proteome</keyword>
<reference evidence="2 3" key="1">
    <citation type="submission" date="2019-10" db="EMBL/GenBank/DDBJ databases">
        <title>Actinomadura rubteroloni sp. nov. and Actinomadura macrotermitis sp. nov., isolated from the gut of fungus growing-termite Macrotermes natalensis.</title>
        <authorList>
            <person name="Benndorf R."/>
            <person name="Martin K."/>
            <person name="Kuefner M."/>
            <person name="De Beer W."/>
            <person name="Kaster A.-K."/>
            <person name="Vollmers J."/>
            <person name="Poulsen M."/>
            <person name="Beemelmanns C."/>
        </authorList>
    </citation>
    <scope>NUCLEOTIDE SEQUENCE [LARGE SCALE GENOMIC DNA]</scope>
    <source>
        <strain evidence="2 3">RB68</strain>
    </source>
</reference>
<dbReference type="Proteomes" id="UP000487268">
    <property type="component" value="Unassembled WGS sequence"/>
</dbReference>
<evidence type="ECO:0000256" key="1">
    <source>
        <dbReference type="SAM" id="SignalP"/>
    </source>
</evidence>
<sequence length="309" mass="33762">MGKSATFFKTLFAATLVAVSTNSCSLFSANDEASKVTAIPTPRSAAELVLPIDAYELTNEQYAQIQKGVAFGIRDCMKRYGFSVRVPEIKIPTFPKNGARLAWLGDQEVEKYGYRGRPGVAEEMLHASTRTGTPIAVPARQAPVLNGTVHVFSGKLVPPGGCAGEMERRLSGTTQIGQRQEDLNTFHSQANFLARADNRFQRVVQAWSQCMAAYGFKYGALDEPAADRRWNATLNNQEDGGGTVSALEIKTATADLKCREQKNVSGVLLALISAQEKRIIEEKGEVIREISTRLKLRLKNAEKIISGAH</sequence>
<comment type="caution">
    <text evidence="2">The sequence shown here is derived from an EMBL/GenBank/DDBJ whole genome shotgun (WGS) entry which is preliminary data.</text>
</comment>
<accession>A0A7K0BTQ6</accession>
<feature type="signal peptide" evidence="1">
    <location>
        <begin position="1"/>
        <end position="28"/>
    </location>
</feature>
<feature type="chain" id="PRO_5039414672" evidence="1">
    <location>
        <begin position="29"/>
        <end position="309"/>
    </location>
</feature>
<dbReference type="RefSeq" id="WP_153532739.1">
    <property type="nucleotide sequence ID" value="NZ_WEGH01000002.1"/>
</dbReference>
<dbReference type="EMBL" id="WEGH01000002">
    <property type="protein sequence ID" value="MQY04527.1"/>
    <property type="molecule type" value="Genomic_DNA"/>
</dbReference>
<dbReference type="OrthoDB" id="4800194at2"/>